<evidence type="ECO:0000313" key="3">
    <source>
        <dbReference type="Proteomes" id="UP000315003"/>
    </source>
</evidence>
<protein>
    <submittedName>
        <fullName evidence="2">Uncharacterized protein</fullName>
    </submittedName>
</protein>
<evidence type="ECO:0000313" key="2">
    <source>
        <dbReference type="EMBL" id="QDT58564.1"/>
    </source>
</evidence>
<proteinExistence type="predicted"/>
<dbReference type="EMBL" id="CP036272">
    <property type="protein sequence ID" value="QDT58564.1"/>
    <property type="molecule type" value="Genomic_DNA"/>
</dbReference>
<name>A0A517SR04_9BACT</name>
<keyword evidence="3" id="KW-1185">Reference proteome</keyword>
<dbReference type="Proteomes" id="UP000315003">
    <property type="component" value="Chromosome"/>
</dbReference>
<evidence type="ECO:0000256" key="1">
    <source>
        <dbReference type="SAM" id="MobiDB-lite"/>
    </source>
</evidence>
<dbReference type="AlphaFoldDB" id="A0A517SR04"/>
<feature type="region of interest" description="Disordered" evidence="1">
    <location>
        <begin position="1"/>
        <end position="22"/>
    </location>
</feature>
<reference evidence="2 3" key="1">
    <citation type="submission" date="2019-02" db="EMBL/GenBank/DDBJ databases">
        <title>Deep-cultivation of Planctomycetes and their phenomic and genomic characterization uncovers novel biology.</title>
        <authorList>
            <person name="Wiegand S."/>
            <person name="Jogler M."/>
            <person name="Boedeker C."/>
            <person name="Pinto D."/>
            <person name="Vollmers J."/>
            <person name="Rivas-Marin E."/>
            <person name="Kohn T."/>
            <person name="Peeters S.H."/>
            <person name="Heuer A."/>
            <person name="Rast P."/>
            <person name="Oberbeckmann S."/>
            <person name="Bunk B."/>
            <person name="Jeske O."/>
            <person name="Meyerdierks A."/>
            <person name="Storesund J.E."/>
            <person name="Kallscheuer N."/>
            <person name="Luecker S."/>
            <person name="Lage O.M."/>
            <person name="Pohl T."/>
            <person name="Merkel B.J."/>
            <person name="Hornburger P."/>
            <person name="Mueller R.-W."/>
            <person name="Bruemmer F."/>
            <person name="Labrenz M."/>
            <person name="Spormann A.M."/>
            <person name="Op den Camp H."/>
            <person name="Overmann J."/>
            <person name="Amann R."/>
            <person name="Jetten M.S.M."/>
            <person name="Mascher T."/>
            <person name="Medema M.H."/>
            <person name="Devos D.P."/>
            <person name="Kaster A.-K."/>
            <person name="Ovreas L."/>
            <person name="Rohde M."/>
            <person name="Galperin M.Y."/>
            <person name="Jogler C."/>
        </authorList>
    </citation>
    <scope>NUCLEOTIDE SEQUENCE [LARGE SCALE GENOMIC DNA]</scope>
    <source>
        <strain evidence="2 3">SV_7m_r</strain>
    </source>
</reference>
<organism evidence="2 3">
    <name type="scientific">Stieleria bergensis</name>
    <dbReference type="NCBI Taxonomy" id="2528025"/>
    <lineage>
        <taxon>Bacteria</taxon>
        <taxon>Pseudomonadati</taxon>
        <taxon>Planctomycetota</taxon>
        <taxon>Planctomycetia</taxon>
        <taxon>Pirellulales</taxon>
        <taxon>Pirellulaceae</taxon>
        <taxon>Stieleria</taxon>
    </lineage>
</organism>
<accession>A0A517SR04</accession>
<gene>
    <name evidence="2" type="ORF">SV7mr_10570</name>
</gene>
<sequence>MHTLSERRRCSTKGLGKPDQNASKHLIERYIRRRIGRLLVKPFQSTKPIKRALTASTHCQAVDLAGLSNPAAQSKMPWAPK</sequence>